<reference evidence="2 3" key="1">
    <citation type="submission" date="2023-02" db="EMBL/GenBank/DDBJ databases">
        <title>LHISI_Scaffold_Assembly.</title>
        <authorList>
            <person name="Stuart O.P."/>
            <person name="Cleave R."/>
            <person name="Magrath M.J.L."/>
            <person name="Mikheyev A.S."/>
        </authorList>
    </citation>
    <scope>NUCLEOTIDE SEQUENCE [LARGE SCALE GENOMIC DNA]</scope>
    <source>
        <strain evidence="2">Daus_M_001</strain>
        <tissue evidence="2">Leg muscle</tissue>
    </source>
</reference>
<feature type="region of interest" description="Disordered" evidence="1">
    <location>
        <begin position="522"/>
        <end position="543"/>
    </location>
</feature>
<organism evidence="2 3">
    <name type="scientific">Dryococelus australis</name>
    <dbReference type="NCBI Taxonomy" id="614101"/>
    <lineage>
        <taxon>Eukaryota</taxon>
        <taxon>Metazoa</taxon>
        <taxon>Ecdysozoa</taxon>
        <taxon>Arthropoda</taxon>
        <taxon>Hexapoda</taxon>
        <taxon>Insecta</taxon>
        <taxon>Pterygota</taxon>
        <taxon>Neoptera</taxon>
        <taxon>Polyneoptera</taxon>
        <taxon>Phasmatodea</taxon>
        <taxon>Verophasmatodea</taxon>
        <taxon>Anareolatae</taxon>
        <taxon>Phasmatidae</taxon>
        <taxon>Eurycanthinae</taxon>
        <taxon>Dryococelus</taxon>
    </lineage>
</organism>
<gene>
    <name evidence="2" type="ORF">PR048_027566</name>
</gene>
<keyword evidence="3" id="KW-1185">Reference proteome</keyword>
<feature type="region of interest" description="Disordered" evidence="1">
    <location>
        <begin position="224"/>
        <end position="246"/>
    </location>
</feature>
<sequence length="787" mass="87278">MIDVEAENVGWGEMARPQLPIANFPSAVGHIPAYGENGSGFESPVRHVCTFGFALMRHTRCHLKSNTGEQLACSPPNLGEPGSIPGRITLGFSHVRIVPGDAAGRRNLLGISRFPRTLIPALLHAHFNHHHRISRPSCQEPLKSSTNHKVPEDFLKTVAIVRLHNQSSATDRNIEVCRRAQLFTRAPVYFTSHPPPPSPYSPPHPPSSFEGVTFFPPKNYPTSATPPGHPLCERTPQRNTGKCSCRRRRMKGVWSRGQGSWSERAPPAATTPLQCASGVMKGEGGRKISEIFATARGFRRSGRTLALYRISSGSSHCRSYPSLVFSDILLFSLFPQTTQYALTTPPTPPAELTASRTARTRHRRLEILHRNQFLGNVRDPFNGTLAAIEDALLHAHLPPRRTGLNPRPGHSGLSASGNRAGRRRRSAGLLGDPPAYPAPPRSGAAPHSLQSSSSALKTSLDLGCCCHGGLESRWRWSGVSMDRRRGGGGLGWSDHYTTMAPERKSSFRSCLQVEEYREYVKDRGSPGPALVNSPARGPEEGKPPVPWLVVATHGPGHTLEDYRDPLPRDPIHASRPSARALNVISQISHWLAHWWVQLTRLELTLPPLEFSSVPSKRAGRTARARHVLPACFVEGTLLNSSGGRRQLQPDYKWRVWRNGFRNRRPAPANHHVVTSLNFHIGSSSGVKLCKELCIRKREYVLIEVLRSNLEQKQVRVCIQKLDVFSISGLHRIILEPHSVSLDELQSMFHGLLEVTVMDDVAAALVFRGRHKLRLFRARRALVEGNKW</sequence>
<evidence type="ECO:0000313" key="3">
    <source>
        <dbReference type="Proteomes" id="UP001159363"/>
    </source>
</evidence>
<comment type="caution">
    <text evidence="2">The sequence shown here is derived from an EMBL/GenBank/DDBJ whole genome shotgun (WGS) entry which is preliminary data.</text>
</comment>
<proteinExistence type="predicted"/>
<feature type="region of interest" description="Disordered" evidence="1">
    <location>
        <begin position="399"/>
        <end position="452"/>
    </location>
</feature>
<accession>A0ABQ9GGV3</accession>
<dbReference type="EMBL" id="JARBHB010000012">
    <property type="protein sequence ID" value="KAJ8871260.1"/>
    <property type="molecule type" value="Genomic_DNA"/>
</dbReference>
<evidence type="ECO:0000256" key="1">
    <source>
        <dbReference type="SAM" id="MobiDB-lite"/>
    </source>
</evidence>
<name>A0ABQ9GGV3_9NEOP</name>
<feature type="compositionally biased region" description="Low complexity" evidence="1">
    <location>
        <begin position="442"/>
        <end position="452"/>
    </location>
</feature>
<protein>
    <submittedName>
        <fullName evidence="2">Uncharacterized protein</fullName>
    </submittedName>
</protein>
<evidence type="ECO:0000313" key="2">
    <source>
        <dbReference type="EMBL" id="KAJ8871260.1"/>
    </source>
</evidence>
<dbReference type="Proteomes" id="UP001159363">
    <property type="component" value="Chromosome 11"/>
</dbReference>